<dbReference type="RefSeq" id="XP_009538277.1">
    <property type="nucleotide sequence ID" value="XM_009539982.1"/>
</dbReference>
<accession>G5ADX8</accession>
<keyword evidence="2" id="KW-1185">Reference proteome</keyword>
<dbReference type="Proteomes" id="UP000002640">
    <property type="component" value="Unassembled WGS sequence"/>
</dbReference>
<evidence type="ECO:0000313" key="2">
    <source>
        <dbReference type="Proteomes" id="UP000002640"/>
    </source>
</evidence>
<dbReference type="GeneID" id="20642868"/>
<dbReference type="InParanoid" id="G5ADX8"/>
<reference evidence="1 2" key="1">
    <citation type="journal article" date="2006" name="Science">
        <title>Phytophthora genome sequences uncover evolutionary origins and mechanisms of pathogenesis.</title>
        <authorList>
            <person name="Tyler B.M."/>
            <person name="Tripathy S."/>
            <person name="Zhang X."/>
            <person name="Dehal P."/>
            <person name="Jiang R.H."/>
            <person name="Aerts A."/>
            <person name="Arredondo F.D."/>
            <person name="Baxter L."/>
            <person name="Bensasson D."/>
            <person name="Beynon J.L."/>
            <person name="Chapman J."/>
            <person name="Damasceno C.M."/>
            <person name="Dorrance A.E."/>
            <person name="Dou D."/>
            <person name="Dickerman A.W."/>
            <person name="Dubchak I.L."/>
            <person name="Garbelotto M."/>
            <person name="Gijzen M."/>
            <person name="Gordon S.G."/>
            <person name="Govers F."/>
            <person name="Grunwald N.J."/>
            <person name="Huang W."/>
            <person name="Ivors K.L."/>
            <person name="Jones R.W."/>
            <person name="Kamoun S."/>
            <person name="Krampis K."/>
            <person name="Lamour K.H."/>
            <person name="Lee M.K."/>
            <person name="McDonald W.H."/>
            <person name="Medina M."/>
            <person name="Meijer H.J."/>
            <person name="Nordberg E.K."/>
            <person name="Maclean D.J."/>
            <person name="Ospina-Giraldo M.D."/>
            <person name="Morris P.F."/>
            <person name="Phuntumart V."/>
            <person name="Putnam N.H."/>
            <person name="Rash S."/>
            <person name="Rose J.K."/>
            <person name="Sakihama Y."/>
            <person name="Salamov A.A."/>
            <person name="Savidor A."/>
            <person name="Scheuring C.F."/>
            <person name="Smith B.M."/>
            <person name="Sobral B.W."/>
            <person name="Terry A."/>
            <person name="Torto-Alalibo T.A."/>
            <person name="Win J."/>
            <person name="Xu Z."/>
            <person name="Zhang H."/>
            <person name="Grigoriev I.V."/>
            <person name="Rokhsar D.S."/>
            <person name="Boore J.L."/>
        </authorList>
    </citation>
    <scope>NUCLEOTIDE SEQUENCE [LARGE SCALE GENOMIC DNA]</scope>
    <source>
        <strain evidence="1 2">P6497</strain>
    </source>
</reference>
<evidence type="ECO:0000313" key="1">
    <source>
        <dbReference type="EMBL" id="EGZ06380.1"/>
    </source>
</evidence>
<proteinExistence type="predicted"/>
<gene>
    <name evidence="1" type="ORF">PHYSODRAFT_307326</name>
</gene>
<protein>
    <submittedName>
        <fullName evidence="1">Uncharacterized protein</fullName>
    </submittedName>
</protein>
<dbReference type="KEGG" id="psoj:PHYSODRAFT_307326"/>
<sequence>MPNRFTWHYMTFLRYFYERPGQRTFVVGADLAFMIPANTPRAFTTQHLNATEKPREWNLSSLSYQAGNPEMNAAMLTSHRIKTTPTDRLEISVVQQLFVELIEDQEGMRWCSDVEWIASGCVTGTDGSIGAVVLSEEVKNLRLSDYFTSDLA</sequence>
<dbReference type="AlphaFoldDB" id="G5ADX8"/>
<name>G5ADX8_PHYSP</name>
<dbReference type="EMBL" id="JH159164">
    <property type="protein sequence ID" value="EGZ06380.1"/>
    <property type="molecule type" value="Genomic_DNA"/>
</dbReference>
<organism evidence="1 2">
    <name type="scientific">Phytophthora sojae (strain P6497)</name>
    <name type="common">Soybean stem and root rot agent</name>
    <name type="synonym">Phytophthora megasperma f. sp. glycines</name>
    <dbReference type="NCBI Taxonomy" id="1094619"/>
    <lineage>
        <taxon>Eukaryota</taxon>
        <taxon>Sar</taxon>
        <taxon>Stramenopiles</taxon>
        <taxon>Oomycota</taxon>
        <taxon>Peronosporomycetes</taxon>
        <taxon>Peronosporales</taxon>
        <taxon>Peronosporaceae</taxon>
        <taxon>Phytophthora</taxon>
    </lineage>
</organism>